<dbReference type="UniPathway" id="UPA00363">
    <property type="reaction ID" value="UER00861"/>
</dbReference>
<dbReference type="PROSITE" id="PS50980">
    <property type="entry name" value="COA_CT_NTER"/>
    <property type="match status" value="1"/>
</dbReference>
<dbReference type="PROSITE" id="PS50989">
    <property type="entry name" value="COA_CT_CTER"/>
    <property type="match status" value="1"/>
</dbReference>
<dbReference type="GO" id="GO:1905202">
    <property type="term" value="C:methylcrotonoyl-CoA carboxylase complex"/>
    <property type="evidence" value="ECO:0000318"/>
    <property type="project" value="GO_Central"/>
</dbReference>
<evidence type="ECO:0000256" key="5">
    <source>
        <dbReference type="ARBA" id="ARBA00031404"/>
    </source>
</evidence>
<dbReference type="OMA" id="GGALMHC"/>
<dbReference type="InterPro" id="IPR034733">
    <property type="entry name" value="AcCoA_carboxyl_beta"/>
</dbReference>
<dbReference type="InterPro" id="IPR045190">
    <property type="entry name" value="MCCB/AccD1-like"/>
</dbReference>
<dbReference type="InterPro" id="IPR029045">
    <property type="entry name" value="ClpP/crotonase-like_dom_sf"/>
</dbReference>
<accession>A0A7M7PI14</accession>
<dbReference type="GeneID" id="584783"/>
<dbReference type="InterPro" id="IPR011763">
    <property type="entry name" value="COA_CT_C"/>
</dbReference>
<sequence length="582" mass="63688">MTTFMQMLCKIGSPRLNVFRPCSSSKVQKTPTAPWQCTRFRTCSSAASKSSETPFVPLEGDVDTGHVDFQTNFVHNYRLNEQLQEILGFVHAGGGEKSMKKHTELNKKIFVRDRLRLLLDDYDNEFLELSSLAGWDMEYGRIPAASNVCGIGKVRGTWCTVSASDATIKGGTSYPITVKKQLRMQEICQQNSLPAIYIIDSGGAFLPLQSEIFPDKNHGGRVFYNEAILSAQGISQIAIVCGSCTAGGAYVPTMADEAIIMHKIGTIFLAGPPLVHAATGERVSAEDLGGATLHCRVSGCTDHFASTEEEGFTMGRDSISTLNVTPPSDPTQWNEPLYSQDELLGLVSKTGEVKGQMRKILARLVDGSRFHEFKKLYGPTLITGFAFVRGHLVGIAANDGELSHDAATKGAHFAELCQHRNIPLIFLQSVSEDESWAEGNHELMGETIKARAKMAAVVACMTVPKITVMVGSSYGSSSFAMCSSSFDPRFVFMWPNARVGLQNPEEMAALAAQESGKPEDEETLREKFQKQSTAVFASSRMWNDGVIAPQDTRNVLSQCLSILSQQACNQPFAYQNRAVLRM</sequence>
<reference evidence="9" key="2">
    <citation type="submission" date="2021-01" db="UniProtKB">
        <authorList>
            <consortium name="EnsemblMetazoa"/>
        </authorList>
    </citation>
    <scope>IDENTIFICATION</scope>
</reference>
<dbReference type="SUPFAM" id="SSF52096">
    <property type="entry name" value="ClpP/crotonase"/>
    <property type="match status" value="2"/>
</dbReference>
<dbReference type="OrthoDB" id="439921at2759"/>
<evidence type="ECO:0000256" key="2">
    <source>
        <dbReference type="ARBA" id="ARBA00026116"/>
    </source>
</evidence>
<evidence type="ECO:0000256" key="3">
    <source>
        <dbReference type="ARBA" id="ARBA00031109"/>
    </source>
</evidence>
<evidence type="ECO:0000256" key="1">
    <source>
        <dbReference type="ARBA" id="ARBA00025711"/>
    </source>
</evidence>
<reference evidence="10" key="1">
    <citation type="submission" date="2015-02" db="EMBL/GenBank/DDBJ databases">
        <title>Genome sequencing for Strongylocentrotus purpuratus.</title>
        <authorList>
            <person name="Murali S."/>
            <person name="Liu Y."/>
            <person name="Vee V."/>
            <person name="English A."/>
            <person name="Wang M."/>
            <person name="Skinner E."/>
            <person name="Han Y."/>
            <person name="Muzny D.M."/>
            <person name="Worley K.C."/>
            <person name="Gibbs R.A."/>
        </authorList>
    </citation>
    <scope>NUCLEOTIDE SEQUENCE</scope>
</reference>
<dbReference type="EnsemblMetazoa" id="XM_030996369">
    <property type="protein sequence ID" value="XP_030852229"/>
    <property type="gene ID" value="LOC584783"/>
</dbReference>
<dbReference type="FunFam" id="3.90.226.10:FF:000004">
    <property type="entry name" value="Methylcrotonoyl-CoA carboxylase beta chain"/>
    <property type="match status" value="1"/>
</dbReference>
<keyword evidence="10" id="KW-1185">Reference proteome</keyword>
<organism evidence="9 10">
    <name type="scientific">Strongylocentrotus purpuratus</name>
    <name type="common">Purple sea urchin</name>
    <dbReference type="NCBI Taxonomy" id="7668"/>
    <lineage>
        <taxon>Eukaryota</taxon>
        <taxon>Metazoa</taxon>
        <taxon>Echinodermata</taxon>
        <taxon>Eleutherozoa</taxon>
        <taxon>Echinozoa</taxon>
        <taxon>Echinoidea</taxon>
        <taxon>Euechinoidea</taxon>
        <taxon>Echinacea</taxon>
        <taxon>Camarodonta</taxon>
        <taxon>Echinidea</taxon>
        <taxon>Strongylocentrotidae</taxon>
        <taxon>Strongylocentrotus</taxon>
    </lineage>
</organism>
<evidence type="ECO:0000256" key="6">
    <source>
        <dbReference type="ARBA" id="ARBA00052347"/>
    </source>
</evidence>
<dbReference type="InParanoid" id="A0A7M7PI14"/>
<dbReference type="Proteomes" id="UP000007110">
    <property type="component" value="Unassembled WGS sequence"/>
</dbReference>
<dbReference type="GO" id="GO:0004485">
    <property type="term" value="F:methylcrotonoyl-CoA carboxylase activity"/>
    <property type="evidence" value="ECO:0007669"/>
    <property type="project" value="UniProtKB-EC"/>
</dbReference>
<dbReference type="GO" id="GO:0005739">
    <property type="term" value="C:mitochondrion"/>
    <property type="evidence" value="ECO:0000318"/>
    <property type="project" value="GO_Central"/>
</dbReference>
<dbReference type="FunFam" id="3.90.226.10:FF:000046">
    <property type="entry name" value="Geranyl-CoA carboxylase beta subunit"/>
    <property type="match status" value="1"/>
</dbReference>
<proteinExistence type="predicted"/>
<dbReference type="InterPro" id="IPR011762">
    <property type="entry name" value="COA_CT_N"/>
</dbReference>
<dbReference type="GO" id="GO:0006552">
    <property type="term" value="P:L-leucine catabolic process"/>
    <property type="evidence" value="ECO:0000318"/>
    <property type="project" value="GO_Central"/>
</dbReference>
<comment type="pathway">
    <text evidence="1">Amino-acid degradation; L-leucine degradation; (S)-3-hydroxy-3-methylglutaryl-CoA from 3-isovaleryl-CoA: step 2/3.</text>
</comment>
<dbReference type="AlphaFoldDB" id="A0A7M7PI14"/>
<evidence type="ECO:0000256" key="4">
    <source>
        <dbReference type="ARBA" id="ARBA00031237"/>
    </source>
</evidence>
<evidence type="ECO:0000259" key="7">
    <source>
        <dbReference type="PROSITE" id="PS50980"/>
    </source>
</evidence>
<dbReference type="Pfam" id="PF01039">
    <property type="entry name" value="Carboxyl_trans"/>
    <property type="match status" value="1"/>
</dbReference>
<feature type="domain" description="CoA carboxyltransferase C-terminal" evidence="8">
    <location>
        <begin position="332"/>
        <end position="582"/>
    </location>
</feature>
<name>A0A7M7PI14_STRPU</name>
<dbReference type="PANTHER" id="PTHR22855:SF47">
    <property type="entry name" value="METHYLCROTONOYL-COA CARBOXYLASE"/>
    <property type="match status" value="1"/>
</dbReference>
<evidence type="ECO:0000259" key="8">
    <source>
        <dbReference type="PROSITE" id="PS50989"/>
    </source>
</evidence>
<dbReference type="RefSeq" id="XP_030852229.1">
    <property type="nucleotide sequence ID" value="XM_030996369.1"/>
</dbReference>
<feature type="domain" description="CoA carboxyltransferase N-terminal" evidence="7">
    <location>
        <begin position="76"/>
        <end position="334"/>
    </location>
</feature>
<dbReference type="PANTHER" id="PTHR22855">
    <property type="entry name" value="ACETYL, PROPIONYL, PYRUVATE, AND GLUTACONYL CARBOXYLASE-RELATED"/>
    <property type="match status" value="1"/>
</dbReference>
<dbReference type="Gene3D" id="3.90.226.10">
    <property type="entry name" value="2-enoyl-CoA Hydratase, Chain A, domain 1"/>
    <property type="match status" value="2"/>
</dbReference>
<evidence type="ECO:0000313" key="9">
    <source>
        <dbReference type="EnsemblMetazoa" id="XP_030852229"/>
    </source>
</evidence>
<evidence type="ECO:0000313" key="10">
    <source>
        <dbReference type="Proteomes" id="UP000007110"/>
    </source>
</evidence>
<dbReference type="KEGG" id="spu:584783"/>
<dbReference type="EC" id="6.4.1.4" evidence="2"/>
<protein>
    <recommendedName>
        <fullName evidence="2">methylcrotonoyl-CoA carboxylase</fullName>
        <ecNumber evidence="2">6.4.1.4</ecNumber>
    </recommendedName>
    <alternativeName>
        <fullName evidence="5">3-methylcrotonyl-CoA carboxylase 2</fullName>
    </alternativeName>
    <alternativeName>
        <fullName evidence="3">3-methylcrotonyl-CoA carboxylase non-biotin-containing subunit</fullName>
    </alternativeName>
    <alternativeName>
        <fullName evidence="4">3-methylcrotonyl-CoA:carbon dioxide ligase subunit beta</fullName>
    </alternativeName>
</protein>
<comment type="catalytic activity">
    <reaction evidence="6">
        <text>3-methylbut-2-enoyl-CoA + hydrogencarbonate + ATP = 3-methyl-(2E)-glutaconyl-CoA + ADP + phosphate + H(+)</text>
        <dbReference type="Rhea" id="RHEA:13589"/>
        <dbReference type="ChEBI" id="CHEBI:15378"/>
        <dbReference type="ChEBI" id="CHEBI:17544"/>
        <dbReference type="ChEBI" id="CHEBI:30616"/>
        <dbReference type="ChEBI" id="CHEBI:43474"/>
        <dbReference type="ChEBI" id="CHEBI:57344"/>
        <dbReference type="ChEBI" id="CHEBI:57346"/>
        <dbReference type="ChEBI" id="CHEBI:456216"/>
        <dbReference type="EC" id="6.4.1.4"/>
    </reaction>
</comment>